<evidence type="ECO:0008006" key="4">
    <source>
        <dbReference type="Google" id="ProtNLM"/>
    </source>
</evidence>
<sequence length="82" mass="8556">MIADSQDRLLGLTVAAFLATLAGELLGMTLLIRIGVTSFFLAVAGLLAVMTVMLVLGVSRTSGPDMHAPILTDRVSTTPGER</sequence>
<keyword evidence="1" id="KW-0472">Membrane</keyword>
<dbReference type="AlphaFoldDB" id="A0ABD5T6Y0"/>
<organism evidence="2 3">
    <name type="scientific">Halorubrum pallidum</name>
    <dbReference type="NCBI Taxonomy" id="1526114"/>
    <lineage>
        <taxon>Archaea</taxon>
        <taxon>Methanobacteriati</taxon>
        <taxon>Methanobacteriota</taxon>
        <taxon>Stenosarchaea group</taxon>
        <taxon>Halobacteria</taxon>
        <taxon>Halobacteriales</taxon>
        <taxon>Haloferacaceae</taxon>
        <taxon>Halorubrum</taxon>
    </lineage>
</organism>
<feature type="transmembrane region" description="Helical" evidence="1">
    <location>
        <begin position="9"/>
        <end position="32"/>
    </location>
</feature>
<comment type="caution">
    <text evidence="2">The sequence shown here is derived from an EMBL/GenBank/DDBJ whole genome shotgun (WGS) entry which is preliminary data.</text>
</comment>
<proteinExistence type="predicted"/>
<keyword evidence="1" id="KW-0812">Transmembrane</keyword>
<dbReference type="EMBL" id="JBHSWT010000250">
    <property type="protein sequence ID" value="MFC6771070.1"/>
    <property type="molecule type" value="Genomic_DNA"/>
</dbReference>
<dbReference type="Proteomes" id="UP001596274">
    <property type="component" value="Unassembled WGS sequence"/>
</dbReference>
<evidence type="ECO:0000256" key="1">
    <source>
        <dbReference type="SAM" id="Phobius"/>
    </source>
</evidence>
<evidence type="ECO:0000313" key="2">
    <source>
        <dbReference type="EMBL" id="MFC6771070.1"/>
    </source>
</evidence>
<name>A0ABD5T6Y0_9EURY</name>
<keyword evidence="3" id="KW-1185">Reference proteome</keyword>
<reference evidence="2 3" key="1">
    <citation type="journal article" date="2019" name="Int. J. Syst. Evol. Microbiol.">
        <title>The Global Catalogue of Microorganisms (GCM) 10K type strain sequencing project: providing services to taxonomists for standard genome sequencing and annotation.</title>
        <authorList>
            <consortium name="The Broad Institute Genomics Platform"/>
            <consortium name="The Broad Institute Genome Sequencing Center for Infectious Disease"/>
            <person name="Wu L."/>
            <person name="Ma J."/>
        </authorList>
    </citation>
    <scope>NUCLEOTIDE SEQUENCE [LARGE SCALE GENOMIC DNA]</scope>
    <source>
        <strain evidence="2 3">PJ61</strain>
    </source>
</reference>
<gene>
    <name evidence="2" type="ORF">ACFQDD_06000</name>
</gene>
<evidence type="ECO:0000313" key="3">
    <source>
        <dbReference type="Proteomes" id="UP001596274"/>
    </source>
</evidence>
<feature type="transmembrane region" description="Helical" evidence="1">
    <location>
        <begin position="38"/>
        <end position="58"/>
    </location>
</feature>
<protein>
    <recommendedName>
        <fullName evidence="4">Major facilitator superfamily (MFS) profile domain-containing protein</fullName>
    </recommendedName>
</protein>
<accession>A0ABD5T6Y0</accession>
<keyword evidence="1" id="KW-1133">Transmembrane helix</keyword>